<proteinExistence type="predicted"/>
<reference evidence="1 2" key="1">
    <citation type="submission" date="2019-06" db="EMBL/GenBank/DDBJ databases">
        <title>A complete genome sequence for Luteibacter pinisoli MAH-14.</title>
        <authorList>
            <person name="Baltrus D.A."/>
        </authorList>
    </citation>
    <scope>NUCLEOTIDE SEQUENCE [LARGE SCALE GENOMIC DNA]</scope>
    <source>
        <strain evidence="1 2">MAH-14</strain>
    </source>
</reference>
<name>A0A4Y5Z6H0_9GAMM</name>
<sequence length="90" mass="9480">MAHVDEETILTRAHLALEAAAIGHALLDADAEEARFRTHLVMKQALDTGLGDVARAARAIAWLLRGSDTVAVPGIGRALLALSDTIDAAR</sequence>
<accession>A0A4Y5Z6H0</accession>
<dbReference type="Proteomes" id="UP000316093">
    <property type="component" value="Chromosome"/>
</dbReference>
<dbReference type="AlphaFoldDB" id="A0A4Y5Z6H0"/>
<keyword evidence="2" id="KW-1185">Reference proteome</keyword>
<dbReference type="RefSeq" id="WP_139983050.1">
    <property type="nucleotide sequence ID" value="NZ_CP041046.1"/>
</dbReference>
<dbReference type="EMBL" id="CP041046">
    <property type="protein sequence ID" value="QDE39883.1"/>
    <property type="molecule type" value="Genomic_DNA"/>
</dbReference>
<evidence type="ECO:0000313" key="1">
    <source>
        <dbReference type="EMBL" id="QDE39883.1"/>
    </source>
</evidence>
<gene>
    <name evidence="1" type="ORF">FIV34_12005</name>
</gene>
<organism evidence="1 2">
    <name type="scientific">Luteibacter pinisoli</name>
    <dbReference type="NCBI Taxonomy" id="2589080"/>
    <lineage>
        <taxon>Bacteria</taxon>
        <taxon>Pseudomonadati</taxon>
        <taxon>Pseudomonadota</taxon>
        <taxon>Gammaproteobacteria</taxon>
        <taxon>Lysobacterales</taxon>
        <taxon>Rhodanobacteraceae</taxon>
        <taxon>Luteibacter</taxon>
    </lineage>
</organism>
<evidence type="ECO:0000313" key="2">
    <source>
        <dbReference type="Proteomes" id="UP000316093"/>
    </source>
</evidence>
<dbReference type="KEGG" id="lpy:FIV34_12005"/>
<dbReference type="OrthoDB" id="5957343at2"/>
<protein>
    <submittedName>
        <fullName evidence="1">Uncharacterized protein</fullName>
    </submittedName>
</protein>